<name>C0PNB2_MAIZE</name>
<proteinExistence type="evidence at transcript level"/>
<gene>
    <name evidence="3" type="ORF">ZEAMMB73_Zm00001d042115</name>
</gene>
<dbReference type="EMBL" id="BT069781">
    <property type="protein sequence ID" value="ACN36678.1"/>
    <property type="molecule type" value="mRNA"/>
</dbReference>
<dbReference type="InParanoid" id="C0PNB2"/>
<dbReference type="EMBL" id="CM007649">
    <property type="protein sequence ID" value="ONM34568.1"/>
    <property type="molecule type" value="Genomic_DNA"/>
</dbReference>
<evidence type="ECO:0000313" key="2">
    <source>
        <dbReference type="EMBL" id="ACN36678.1"/>
    </source>
</evidence>
<reference evidence="2" key="2">
    <citation type="submission" date="2012-06" db="EMBL/GenBank/DDBJ databases">
        <authorList>
            <person name="Yu Y."/>
            <person name="Currie J."/>
            <person name="Lomeli R."/>
            <person name="Angelova A."/>
            <person name="Collura K."/>
            <person name="Wissotski M."/>
            <person name="Campos D."/>
            <person name="Kudrna D."/>
            <person name="Golser W."/>
            <person name="Ashely E."/>
            <person name="Descour A."/>
            <person name="Fernandes J."/>
            <person name="Soderlund C."/>
            <person name="Walbot V."/>
        </authorList>
    </citation>
    <scope>NUCLEOTIDE SEQUENCE</scope>
    <source>
        <strain evidence="2">B73</strain>
    </source>
</reference>
<dbReference type="AlphaFoldDB" id="C0PNB2"/>
<dbReference type="SMR" id="C0PNB2"/>
<reference evidence="2" key="1">
    <citation type="journal article" date="2009" name="PLoS Genet.">
        <title>Sequencing, mapping, and analysis of 27,455 maize full-length cDNAs.</title>
        <authorList>
            <person name="Soderlund C."/>
            <person name="Descour A."/>
            <person name="Kudrna D."/>
            <person name="Bomhoff M."/>
            <person name="Boyd L."/>
            <person name="Currie J."/>
            <person name="Angelova A."/>
            <person name="Collura K."/>
            <person name="Wissotski M."/>
            <person name="Ashley E."/>
            <person name="Morrow D."/>
            <person name="Fernandes J."/>
            <person name="Walbot V."/>
            <person name="Yu Y."/>
        </authorList>
    </citation>
    <scope>NUCLEOTIDE SEQUENCE</scope>
    <source>
        <strain evidence="2">B73</strain>
    </source>
</reference>
<reference evidence="3" key="3">
    <citation type="submission" date="2015-12" db="EMBL/GenBank/DDBJ databases">
        <title>Update maize B73 reference genome by single molecule sequencing technologies.</title>
        <authorList>
            <consortium name="Maize Genome Sequencing Project"/>
            <person name="Ware D."/>
        </authorList>
    </citation>
    <scope>NUCLEOTIDE SEQUENCE [LARGE SCALE GENOMIC DNA]</scope>
    <source>
        <tissue evidence="3">Seedling</tissue>
    </source>
</reference>
<organism evidence="2">
    <name type="scientific">Zea mays</name>
    <name type="common">Maize</name>
    <dbReference type="NCBI Taxonomy" id="4577"/>
    <lineage>
        <taxon>Eukaryota</taxon>
        <taxon>Viridiplantae</taxon>
        <taxon>Streptophyta</taxon>
        <taxon>Embryophyta</taxon>
        <taxon>Tracheophyta</taxon>
        <taxon>Spermatophyta</taxon>
        <taxon>Magnoliopsida</taxon>
        <taxon>Liliopsida</taxon>
        <taxon>Poales</taxon>
        <taxon>Poaceae</taxon>
        <taxon>PACMAD clade</taxon>
        <taxon>Panicoideae</taxon>
        <taxon>Andropogonodae</taxon>
        <taxon>Andropogoneae</taxon>
        <taxon>Tripsacinae</taxon>
        <taxon>Zea</taxon>
    </lineage>
</organism>
<accession>C0PNB2</accession>
<sequence length="71" mass="7756">MDTTQQLNKYVQPQLQLWVEQISPFLSKAQSLAAEGRGGCLVAAHLADPAAAERRDAEKPKTRHTVAVLNS</sequence>
<protein>
    <submittedName>
        <fullName evidence="2">Uncharacterized protein</fullName>
    </submittedName>
</protein>
<evidence type="ECO:0000313" key="3">
    <source>
        <dbReference type="EMBL" id="ONM34568.1"/>
    </source>
</evidence>
<feature type="region of interest" description="Disordered" evidence="1">
    <location>
        <begin position="52"/>
        <end position="71"/>
    </location>
</feature>
<evidence type="ECO:0000256" key="1">
    <source>
        <dbReference type="SAM" id="MobiDB-lite"/>
    </source>
</evidence>